<dbReference type="AlphaFoldDB" id="A0A6S7JZK1"/>
<name>A0A6S7JZK1_PARCT</name>
<dbReference type="OrthoDB" id="10000786at2759"/>
<proteinExistence type="predicted"/>
<dbReference type="EMBL" id="CACRXK020011561">
    <property type="protein sequence ID" value="CAB4021672.1"/>
    <property type="molecule type" value="Genomic_DNA"/>
</dbReference>
<accession>A0A6S7JZK1</accession>
<evidence type="ECO:0000313" key="2">
    <source>
        <dbReference type="EMBL" id="CAB4021672.1"/>
    </source>
</evidence>
<organism evidence="2 3">
    <name type="scientific">Paramuricea clavata</name>
    <name type="common">Red gorgonian</name>
    <name type="synonym">Violescent sea-whip</name>
    <dbReference type="NCBI Taxonomy" id="317549"/>
    <lineage>
        <taxon>Eukaryota</taxon>
        <taxon>Metazoa</taxon>
        <taxon>Cnidaria</taxon>
        <taxon>Anthozoa</taxon>
        <taxon>Octocorallia</taxon>
        <taxon>Malacalcyonacea</taxon>
        <taxon>Plexauridae</taxon>
        <taxon>Paramuricea</taxon>
    </lineage>
</organism>
<dbReference type="SUPFAM" id="SSF53098">
    <property type="entry name" value="Ribonuclease H-like"/>
    <property type="match status" value="1"/>
</dbReference>
<feature type="compositionally biased region" description="Polar residues" evidence="1">
    <location>
        <begin position="1"/>
        <end position="15"/>
    </location>
</feature>
<feature type="region of interest" description="Disordered" evidence="1">
    <location>
        <begin position="1"/>
        <end position="21"/>
    </location>
</feature>
<evidence type="ECO:0000313" key="3">
    <source>
        <dbReference type="Proteomes" id="UP001152795"/>
    </source>
</evidence>
<sequence>MSLSKPSATASTNRGNRWKSHYDSSRKFKSDWTRKYPWIKKAMDGSDDAHCSLCRTNITPRLSNISKHEESAKHKRQANLVSHNSKISLAPRNVNDHIKEMELQLALAITCHTSIMAIDHLDEIMVNHGKGSSLEHLKLHRTKCSLLIKEVIAPALYRDLCEDRAGQKYCVILDESTDVSCNKLLCVIIRFYSKSEKKIVTALLSLIPVIKATGEDLFQALKGSLENAGLSLANCVGYASDGASVMVGEHNSVWSRIKEESPNCILIKCVCHSLALCIKHAFEKMPANIGFMLSAEIPKWFSKSSVRRDSYKQLFTAFEGCPAEESTLPLPFQKCNQTRWLVRGKVIYNILTNWEILQTYFSLAESEVDANVRFKARMIKEMLNDPINHLYFHFLSPVVSEVERVNAFFQATDLEAHAMMKELSVYYDSLKGCVYSSSGVPLPTDKVDYGAKFVFEADALIRHQNNDEHTVRKVREVYGGCHTMLLEAAAQAQKRLPSSKDIFQGLSHLHPSKILNQVGRIALAKLPMQHLIHEKIDEIDNQYRSILYVNWQESGTFEDGIPTDTISFWSDVLEYQDGQFEDLATYALACLTTPTSNAVVERMFSYVTGIKTKSRNKMSSSMLEAIVRIRTHLYFREMCCKDLKPSKRMLELFTKDIYKKATDSLNDEDEVELLE</sequence>
<dbReference type="PANTHER" id="PTHR37162:SF1">
    <property type="entry name" value="BED-TYPE DOMAIN-CONTAINING PROTEIN"/>
    <property type="match status" value="1"/>
</dbReference>
<protein>
    <submittedName>
        <fullName evidence="2">Zinc finger MYM-type 6-like</fullName>
    </submittedName>
</protein>
<reference evidence="2" key="1">
    <citation type="submission" date="2020-04" db="EMBL/GenBank/DDBJ databases">
        <authorList>
            <person name="Alioto T."/>
            <person name="Alioto T."/>
            <person name="Gomez Garrido J."/>
        </authorList>
    </citation>
    <scope>NUCLEOTIDE SEQUENCE</scope>
    <source>
        <strain evidence="2">A484AB</strain>
    </source>
</reference>
<dbReference type="PANTHER" id="PTHR37162">
    <property type="entry name" value="HAT FAMILY DIMERISATION DOMAINCONTAINING PROTEIN-RELATED"/>
    <property type="match status" value="1"/>
</dbReference>
<evidence type="ECO:0000256" key="1">
    <source>
        <dbReference type="SAM" id="MobiDB-lite"/>
    </source>
</evidence>
<keyword evidence="3" id="KW-1185">Reference proteome</keyword>
<gene>
    <name evidence="2" type="ORF">PACLA_8A003099</name>
</gene>
<dbReference type="InterPro" id="IPR012337">
    <property type="entry name" value="RNaseH-like_sf"/>
</dbReference>
<dbReference type="Proteomes" id="UP001152795">
    <property type="component" value="Unassembled WGS sequence"/>
</dbReference>
<comment type="caution">
    <text evidence="2">The sequence shown here is derived from an EMBL/GenBank/DDBJ whole genome shotgun (WGS) entry which is preliminary data.</text>
</comment>